<name>A0ABD3F6B5_9STRA</name>
<dbReference type="InterPro" id="IPR001806">
    <property type="entry name" value="Small_GTPase"/>
</dbReference>
<organism evidence="3 4">
    <name type="scientific">Phytophthora oleae</name>
    <dbReference type="NCBI Taxonomy" id="2107226"/>
    <lineage>
        <taxon>Eukaryota</taxon>
        <taxon>Sar</taxon>
        <taxon>Stramenopiles</taxon>
        <taxon>Oomycota</taxon>
        <taxon>Peronosporomycetes</taxon>
        <taxon>Peronosporales</taxon>
        <taxon>Peronosporaceae</taxon>
        <taxon>Phytophthora</taxon>
    </lineage>
</organism>
<dbReference type="InterPro" id="IPR005225">
    <property type="entry name" value="Small_GTP-bd"/>
</dbReference>
<evidence type="ECO:0000256" key="2">
    <source>
        <dbReference type="ARBA" id="ARBA00023134"/>
    </source>
</evidence>
<dbReference type="PROSITE" id="PS51421">
    <property type="entry name" value="RAS"/>
    <property type="match status" value="1"/>
</dbReference>
<dbReference type="Proteomes" id="UP001632037">
    <property type="component" value="Unassembled WGS sequence"/>
</dbReference>
<dbReference type="AlphaFoldDB" id="A0ABD3F6B5"/>
<protein>
    <submittedName>
        <fullName evidence="3">Uncharacterized protein</fullName>
    </submittedName>
</protein>
<dbReference type="SMART" id="SM00175">
    <property type="entry name" value="RAB"/>
    <property type="match status" value="1"/>
</dbReference>
<accession>A0ABD3F6B5</accession>
<proteinExistence type="predicted"/>
<dbReference type="PANTHER" id="PTHR47977">
    <property type="entry name" value="RAS-RELATED PROTEIN RAB"/>
    <property type="match status" value="1"/>
</dbReference>
<keyword evidence="1" id="KW-0547">Nucleotide-binding</keyword>
<dbReference type="Gene3D" id="3.40.50.300">
    <property type="entry name" value="P-loop containing nucleotide triphosphate hydrolases"/>
    <property type="match status" value="1"/>
</dbReference>
<dbReference type="PROSITE" id="PS51420">
    <property type="entry name" value="RHO"/>
    <property type="match status" value="1"/>
</dbReference>
<dbReference type="SMART" id="SM00173">
    <property type="entry name" value="RAS"/>
    <property type="match status" value="1"/>
</dbReference>
<dbReference type="FunFam" id="3.40.50.300:FF:001447">
    <property type="entry name" value="Ras-related protein Rab-1B"/>
    <property type="match status" value="1"/>
</dbReference>
<dbReference type="InterPro" id="IPR050227">
    <property type="entry name" value="Rab"/>
</dbReference>
<dbReference type="InterPro" id="IPR027417">
    <property type="entry name" value="P-loop_NTPase"/>
</dbReference>
<dbReference type="EMBL" id="JBIMZQ010000032">
    <property type="protein sequence ID" value="KAL3662273.1"/>
    <property type="molecule type" value="Genomic_DNA"/>
</dbReference>
<dbReference type="SMART" id="SM00174">
    <property type="entry name" value="RHO"/>
    <property type="match status" value="1"/>
</dbReference>
<keyword evidence="2" id="KW-0342">GTP-binding</keyword>
<dbReference type="Pfam" id="PF00071">
    <property type="entry name" value="Ras"/>
    <property type="match status" value="1"/>
</dbReference>
<evidence type="ECO:0000313" key="4">
    <source>
        <dbReference type="Proteomes" id="UP001632037"/>
    </source>
</evidence>
<dbReference type="PRINTS" id="PR00449">
    <property type="entry name" value="RASTRNSFRMNG"/>
</dbReference>
<dbReference type="SUPFAM" id="SSF52540">
    <property type="entry name" value="P-loop containing nucleoside triphosphate hydrolases"/>
    <property type="match status" value="1"/>
</dbReference>
<sequence>MVSSFSIMPSNPKKKMCKVYKVIVLGDSGVGKSTLLHRMADSDAPANDNTRKDYLSKVTIVEDAPAPVKVQLWDTAGQEKFGAARLPSSFFRHADAALVVYDVTDRKSFVGVLQWVLQLQAHRSTAAEDSAFSLILVGHKSEVSDTVRQVGEEEGRAVAKLMAASHFLECSSIDGTNIQACFDAVATTLVHASCKDLGQPANTAAKTKDLFTLLAPNSDVSSLNALLSPSLEIP</sequence>
<evidence type="ECO:0000256" key="1">
    <source>
        <dbReference type="ARBA" id="ARBA00022741"/>
    </source>
</evidence>
<dbReference type="PROSITE" id="PS51419">
    <property type="entry name" value="RAB"/>
    <property type="match status" value="1"/>
</dbReference>
<keyword evidence="4" id="KW-1185">Reference proteome</keyword>
<gene>
    <name evidence="3" type="ORF">V7S43_012601</name>
</gene>
<dbReference type="NCBIfam" id="TIGR00231">
    <property type="entry name" value="small_GTP"/>
    <property type="match status" value="1"/>
</dbReference>
<reference evidence="3 4" key="1">
    <citation type="submission" date="2024-09" db="EMBL/GenBank/DDBJ databases">
        <title>Genome sequencing and assembly of Phytophthora oleae, isolate VK10A, causative agent of rot of olive drupes.</title>
        <authorList>
            <person name="Conti Taguali S."/>
            <person name="Riolo M."/>
            <person name="La Spada F."/>
            <person name="Cacciola S.O."/>
            <person name="Dionisio G."/>
        </authorList>
    </citation>
    <scope>NUCLEOTIDE SEQUENCE [LARGE SCALE GENOMIC DNA]</scope>
    <source>
        <strain evidence="3 4">VK10A</strain>
    </source>
</reference>
<dbReference type="CDD" id="cd00154">
    <property type="entry name" value="Rab"/>
    <property type="match status" value="1"/>
</dbReference>
<dbReference type="GO" id="GO:0005525">
    <property type="term" value="F:GTP binding"/>
    <property type="evidence" value="ECO:0007669"/>
    <property type="project" value="UniProtKB-KW"/>
</dbReference>
<evidence type="ECO:0000313" key="3">
    <source>
        <dbReference type="EMBL" id="KAL3662273.1"/>
    </source>
</evidence>
<comment type="caution">
    <text evidence="3">The sequence shown here is derived from an EMBL/GenBank/DDBJ whole genome shotgun (WGS) entry which is preliminary data.</text>
</comment>